<keyword evidence="12" id="KW-0472">Membrane</keyword>
<comment type="cofactor">
    <cofactor evidence="1 13">
        <name>heme</name>
        <dbReference type="ChEBI" id="CHEBI:30413"/>
    </cofactor>
</comment>
<evidence type="ECO:0000256" key="7">
    <source>
        <dbReference type="ARBA" id="ARBA00022723"/>
    </source>
</evidence>
<evidence type="ECO:0000256" key="1">
    <source>
        <dbReference type="ARBA" id="ARBA00001971"/>
    </source>
</evidence>
<evidence type="ECO:0000256" key="4">
    <source>
        <dbReference type="ARBA" id="ARBA00010617"/>
    </source>
</evidence>
<dbReference type="GO" id="GO:0016705">
    <property type="term" value="F:oxidoreductase activity, acting on paired donors, with incorporation or reduction of molecular oxygen"/>
    <property type="evidence" value="ECO:0007669"/>
    <property type="project" value="InterPro"/>
</dbReference>
<dbReference type="GO" id="GO:0016020">
    <property type="term" value="C:membrane"/>
    <property type="evidence" value="ECO:0007669"/>
    <property type="project" value="UniProtKB-SubCell"/>
</dbReference>
<dbReference type="EMBL" id="KN840840">
    <property type="protein sequence ID" value="KIP01265.1"/>
    <property type="molecule type" value="Genomic_DNA"/>
</dbReference>
<dbReference type="PANTHER" id="PTHR46300">
    <property type="entry name" value="P450, PUTATIVE (EUROFUNG)-RELATED-RELATED"/>
    <property type="match status" value="1"/>
</dbReference>
<evidence type="ECO:0000313" key="16">
    <source>
        <dbReference type="EMBL" id="KIP01265.1"/>
    </source>
</evidence>
<keyword evidence="6" id="KW-0812">Transmembrane</keyword>
<dbReference type="PROSITE" id="PS00086">
    <property type="entry name" value="CYTOCHROME_P450"/>
    <property type="match status" value="1"/>
</dbReference>
<dbReference type="PANTHER" id="PTHR46300:SF5">
    <property type="entry name" value="CYTOCHROME P450"/>
    <property type="match status" value="1"/>
</dbReference>
<dbReference type="GO" id="GO:0005506">
    <property type="term" value="F:iron ion binding"/>
    <property type="evidence" value="ECO:0007669"/>
    <property type="project" value="InterPro"/>
</dbReference>
<dbReference type="STRING" id="745531.A0A0C3S1D7"/>
<keyword evidence="8" id="KW-1133">Transmembrane helix</keyword>
<organism evidence="16 17">
    <name type="scientific">Phlebiopsis gigantea (strain 11061_1 CR5-6)</name>
    <name type="common">White-rot fungus</name>
    <name type="synonym">Peniophora gigantea</name>
    <dbReference type="NCBI Taxonomy" id="745531"/>
    <lineage>
        <taxon>Eukaryota</taxon>
        <taxon>Fungi</taxon>
        <taxon>Dikarya</taxon>
        <taxon>Basidiomycota</taxon>
        <taxon>Agaricomycotina</taxon>
        <taxon>Agaricomycetes</taxon>
        <taxon>Polyporales</taxon>
        <taxon>Phanerochaetaceae</taxon>
        <taxon>Phlebiopsis</taxon>
    </lineage>
</organism>
<dbReference type="Pfam" id="PF00067">
    <property type="entry name" value="p450"/>
    <property type="match status" value="1"/>
</dbReference>
<keyword evidence="5 13" id="KW-0349">Heme</keyword>
<evidence type="ECO:0000313" key="17">
    <source>
        <dbReference type="Proteomes" id="UP000053257"/>
    </source>
</evidence>
<evidence type="ECO:0000256" key="10">
    <source>
        <dbReference type="ARBA" id="ARBA00023004"/>
    </source>
</evidence>
<evidence type="ECO:0000256" key="3">
    <source>
        <dbReference type="ARBA" id="ARBA00005179"/>
    </source>
</evidence>
<feature type="chain" id="PRO_5002169698" description="Cytochrome P450" evidence="15">
    <location>
        <begin position="23"/>
        <end position="505"/>
    </location>
</feature>
<evidence type="ECO:0000256" key="9">
    <source>
        <dbReference type="ARBA" id="ARBA00023002"/>
    </source>
</evidence>
<evidence type="ECO:0000256" key="8">
    <source>
        <dbReference type="ARBA" id="ARBA00022989"/>
    </source>
</evidence>
<gene>
    <name evidence="16" type="ORF">PHLGIDRAFT_374250</name>
</gene>
<keyword evidence="9 14" id="KW-0560">Oxidoreductase</keyword>
<dbReference type="InterPro" id="IPR002401">
    <property type="entry name" value="Cyt_P450_E_grp-I"/>
</dbReference>
<sequence length="505" mass="57573">MSSLSLWFFAFLALLFLKFLWRQKKPPLPLPPGPPAEFLLGHTRIFPREQPHHQLAQWAKQYGDVMHFNMLGKNLIVLSSQSATYDLLDKRGSIYSSRPRFPAFELVGWAHQHSFLPYSKEYMRYQKWFQNGLGARQAATYQPIQLKHARTLMRNLSSTSDDIATNVARFGVSIIIEVTYGPDMAQGAKIDRIIELTEDITRKLATMGDTSFVDLFPFLIHFPSWFPGIRCLAVARDTWKTQQELEYMPFEELRRRVAAGQAYPALLASHLDKLEREGHMSKDELAFLRTCASAAVGAGSETTWSSIMNFIAAMLLFPHVQTRAQEELDRVIGCDRLPDFSDRKSLPYVQCIVHETMRWHPVVPFAIPHLNIEDDVYKNMFIPKGSTILANANAMAYDESVYRDPEMFSPERFLPDRGEPIPTNIAFGHGRRICPGRHLADSSLWIAFASLLAMFDIRPTLDSEGKEVTPNIKFTTALTSNPEPFQCRLVPRKTGLRVLTESFGE</sequence>
<protein>
    <recommendedName>
        <fullName evidence="18">Cytochrome P450</fullName>
    </recommendedName>
</protein>
<name>A0A0C3S1D7_PHLG1</name>
<dbReference type="InterPro" id="IPR036396">
    <property type="entry name" value="Cyt_P450_sf"/>
</dbReference>
<dbReference type="PRINTS" id="PR00385">
    <property type="entry name" value="P450"/>
</dbReference>
<evidence type="ECO:0000256" key="2">
    <source>
        <dbReference type="ARBA" id="ARBA00004370"/>
    </source>
</evidence>
<dbReference type="Proteomes" id="UP000053257">
    <property type="component" value="Unassembled WGS sequence"/>
</dbReference>
<evidence type="ECO:0000256" key="14">
    <source>
        <dbReference type="RuleBase" id="RU000461"/>
    </source>
</evidence>
<feature type="binding site" description="axial binding residue" evidence="13">
    <location>
        <position position="434"/>
    </location>
    <ligand>
        <name>heme</name>
        <dbReference type="ChEBI" id="CHEBI:30413"/>
    </ligand>
    <ligandPart>
        <name>Fe</name>
        <dbReference type="ChEBI" id="CHEBI:18248"/>
    </ligandPart>
</feature>
<evidence type="ECO:0000256" key="6">
    <source>
        <dbReference type="ARBA" id="ARBA00022692"/>
    </source>
</evidence>
<proteinExistence type="inferred from homology"/>
<keyword evidence="7 13" id="KW-0479">Metal-binding</keyword>
<evidence type="ECO:0000256" key="13">
    <source>
        <dbReference type="PIRSR" id="PIRSR602401-1"/>
    </source>
</evidence>
<dbReference type="Gene3D" id="1.10.630.10">
    <property type="entry name" value="Cytochrome P450"/>
    <property type="match status" value="1"/>
</dbReference>
<dbReference type="AlphaFoldDB" id="A0A0C3S1D7"/>
<evidence type="ECO:0000256" key="12">
    <source>
        <dbReference type="ARBA" id="ARBA00023136"/>
    </source>
</evidence>
<dbReference type="GO" id="GO:0004497">
    <property type="term" value="F:monooxygenase activity"/>
    <property type="evidence" value="ECO:0007669"/>
    <property type="project" value="UniProtKB-KW"/>
</dbReference>
<comment type="subcellular location">
    <subcellularLocation>
        <location evidence="2">Membrane</location>
    </subcellularLocation>
</comment>
<keyword evidence="11 14" id="KW-0503">Monooxygenase</keyword>
<dbReference type="HOGENOM" id="CLU_001570_2_3_1"/>
<evidence type="ECO:0008006" key="18">
    <source>
        <dbReference type="Google" id="ProtNLM"/>
    </source>
</evidence>
<dbReference type="SUPFAM" id="SSF48264">
    <property type="entry name" value="Cytochrome P450"/>
    <property type="match status" value="1"/>
</dbReference>
<dbReference type="InterPro" id="IPR017972">
    <property type="entry name" value="Cyt_P450_CS"/>
</dbReference>
<keyword evidence="17" id="KW-1185">Reference proteome</keyword>
<reference evidence="16 17" key="1">
    <citation type="journal article" date="2014" name="PLoS Genet.">
        <title>Analysis of the Phlebiopsis gigantea genome, transcriptome and secretome provides insight into its pioneer colonization strategies of wood.</title>
        <authorList>
            <person name="Hori C."/>
            <person name="Ishida T."/>
            <person name="Igarashi K."/>
            <person name="Samejima M."/>
            <person name="Suzuki H."/>
            <person name="Master E."/>
            <person name="Ferreira P."/>
            <person name="Ruiz-Duenas F.J."/>
            <person name="Held B."/>
            <person name="Canessa P."/>
            <person name="Larrondo L.F."/>
            <person name="Schmoll M."/>
            <person name="Druzhinina I.S."/>
            <person name="Kubicek C.P."/>
            <person name="Gaskell J.A."/>
            <person name="Kersten P."/>
            <person name="St John F."/>
            <person name="Glasner J."/>
            <person name="Sabat G."/>
            <person name="Splinter BonDurant S."/>
            <person name="Syed K."/>
            <person name="Yadav J."/>
            <person name="Mgbeahuruike A.C."/>
            <person name="Kovalchuk A."/>
            <person name="Asiegbu F.O."/>
            <person name="Lackner G."/>
            <person name="Hoffmeister D."/>
            <person name="Rencoret J."/>
            <person name="Gutierrez A."/>
            <person name="Sun H."/>
            <person name="Lindquist E."/>
            <person name="Barry K."/>
            <person name="Riley R."/>
            <person name="Grigoriev I.V."/>
            <person name="Henrissat B."/>
            <person name="Kues U."/>
            <person name="Berka R.M."/>
            <person name="Martinez A.T."/>
            <person name="Covert S.F."/>
            <person name="Blanchette R.A."/>
            <person name="Cullen D."/>
        </authorList>
    </citation>
    <scope>NUCLEOTIDE SEQUENCE [LARGE SCALE GENOMIC DNA]</scope>
    <source>
        <strain evidence="16 17">11061_1 CR5-6</strain>
    </source>
</reference>
<dbReference type="OrthoDB" id="2789670at2759"/>
<dbReference type="PRINTS" id="PR00463">
    <property type="entry name" value="EP450I"/>
</dbReference>
<feature type="signal peptide" evidence="15">
    <location>
        <begin position="1"/>
        <end position="22"/>
    </location>
</feature>
<keyword evidence="10 13" id="KW-0408">Iron</keyword>
<dbReference type="GO" id="GO:0020037">
    <property type="term" value="F:heme binding"/>
    <property type="evidence" value="ECO:0007669"/>
    <property type="project" value="InterPro"/>
</dbReference>
<comment type="similarity">
    <text evidence="4 14">Belongs to the cytochrome P450 family.</text>
</comment>
<comment type="pathway">
    <text evidence="3">Secondary metabolite biosynthesis.</text>
</comment>
<accession>A0A0C3S1D7</accession>
<evidence type="ECO:0000256" key="15">
    <source>
        <dbReference type="SAM" id="SignalP"/>
    </source>
</evidence>
<keyword evidence="15" id="KW-0732">Signal</keyword>
<evidence type="ECO:0000256" key="5">
    <source>
        <dbReference type="ARBA" id="ARBA00022617"/>
    </source>
</evidence>
<evidence type="ECO:0000256" key="11">
    <source>
        <dbReference type="ARBA" id="ARBA00023033"/>
    </source>
</evidence>
<dbReference type="CDD" id="cd11065">
    <property type="entry name" value="CYP64-like"/>
    <property type="match status" value="1"/>
</dbReference>
<dbReference type="InterPro" id="IPR050364">
    <property type="entry name" value="Cytochrome_P450_fung"/>
</dbReference>
<dbReference type="InterPro" id="IPR001128">
    <property type="entry name" value="Cyt_P450"/>
</dbReference>